<evidence type="ECO:0000256" key="6">
    <source>
        <dbReference type="HAMAP-Rule" id="MF_00740"/>
    </source>
</evidence>
<evidence type="ECO:0000313" key="10">
    <source>
        <dbReference type="Proteomes" id="UP000824111"/>
    </source>
</evidence>
<dbReference type="FunFam" id="3.30.70.1250:FF:000001">
    <property type="entry name" value="Phosphopentomutase"/>
    <property type="match status" value="1"/>
</dbReference>
<reference evidence="9" key="1">
    <citation type="submission" date="2020-10" db="EMBL/GenBank/DDBJ databases">
        <authorList>
            <person name="Gilroy R."/>
        </authorList>
    </citation>
    <scope>NUCLEOTIDE SEQUENCE</scope>
    <source>
        <strain evidence="9">ChiSjej4B22-9803</strain>
    </source>
</reference>
<feature type="binding site" evidence="6">
    <location>
        <position position="283"/>
    </location>
    <ligand>
        <name>Mn(2+)</name>
        <dbReference type="ChEBI" id="CHEBI:29035"/>
        <label>2</label>
    </ligand>
</feature>
<dbReference type="PANTHER" id="PTHR21110:SF0">
    <property type="entry name" value="PHOSPHOPENTOMUTASE"/>
    <property type="match status" value="1"/>
</dbReference>
<dbReference type="AlphaFoldDB" id="A0A9D1S6P6"/>
<dbReference type="SUPFAM" id="SSF143856">
    <property type="entry name" value="DeoB insert domain-like"/>
    <property type="match status" value="1"/>
</dbReference>
<proteinExistence type="inferred from homology"/>
<organism evidence="9 10">
    <name type="scientific">Candidatus Avimonoglobus intestinipullorum</name>
    <dbReference type="NCBI Taxonomy" id="2840699"/>
    <lineage>
        <taxon>Bacteria</taxon>
        <taxon>Bacillati</taxon>
        <taxon>Bacillota</taxon>
        <taxon>Clostridia</taxon>
        <taxon>Eubacteriales</taxon>
        <taxon>Candidatus Avimonoglobus</taxon>
    </lineage>
</organism>
<feature type="binding site" evidence="6">
    <location>
        <position position="336"/>
    </location>
    <ligand>
        <name>Mn(2+)</name>
        <dbReference type="ChEBI" id="CHEBI:29035"/>
        <label>2</label>
    </ligand>
</feature>
<dbReference type="Proteomes" id="UP000824111">
    <property type="component" value="Unassembled WGS sequence"/>
</dbReference>
<evidence type="ECO:0000259" key="8">
    <source>
        <dbReference type="Pfam" id="PF01676"/>
    </source>
</evidence>
<keyword evidence="4 6" id="KW-0464">Manganese</keyword>
<evidence type="ECO:0000256" key="7">
    <source>
        <dbReference type="NCBIfam" id="TIGR01696"/>
    </source>
</evidence>
<dbReference type="GO" id="GO:0043094">
    <property type="term" value="P:metabolic compound salvage"/>
    <property type="evidence" value="ECO:0007669"/>
    <property type="project" value="UniProtKB-UniRule"/>
</dbReference>
<dbReference type="GO" id="GO:0009117">
    <property type="term" value="P:nucleotide metabolic process"/>
    <property type="evidence" value="ECO:0007669"/>
    <property type="project" value="UniProtKB-UniRule"/>
</dbReference>
<comment type="catalytic activity">
    <reaction evidence="6">
        <text>2-deoxy-alpha-D-ribose 1-phosphate = 2-deoxy-D-ribose 5-phosphate</text>
        <dbReference type="Rhea" id="RHEA:27658"/>
        <dbReference type="ChEBI" id="CHEBI:57259"/>
        <dbReference type="ChEBI" id="CHEBI:62877"/>
        <dbReference type="EC" id="5.4.2.7"/>
    </reaction>
</comment>
<dbReference type="PIRSF" id="PIRSF001491">
    <property type="entry name" value="Ppentomutase"/>
    <property type="match status" value="1"/>
</dbReference>
<dbReference type="NCBIfam" id="NF003766">
    <property type="entry name" value="PRK05362.1"/>
    <property type="match status" value="1"/>
</dbReference>
<comment type="subcellular location">
    <subcellularLocation>
        <location evidence="6">Cytoplasm</location>
    </subcellularLocation>
</comment>
<evidence type="ECO:0000256" key="3">
    <source>
        <dbReference type="ARBA" id="ARBA00022723"/>
    </source>
</evidence>
<sequence length="391" mass="42887">MHIKRVFLIVLDSFGIGALPDAARFGDAGSNTLAAVEQSPCLHIPTLEQLGLFHIAGTNSAKKCRAPLAAYARMAEASNGKDTTTGHWEIAGIVTEQPFPTYPNGFPPEIITAFEKATGRRVLCNRPYSGTAVIADYGEEHVKTGALIVYTSADSVFQIAAHEDVVPVEQLYTYCRIARKLLAGEHAVGRVIARPFAGSAPNFYRTERRHDFSLEPSRNMLLSHLSERGFEVLSVGKIFDIFSGVGITKSIPTHNNREGMEAAEQLLGQDFQGLCFVNLVDFDMLYGHRNDVDGYAKALSAFDSWLGAQLARLRKEDLWIITADHGCDPSTPSTDHSREYTPLLVYGDQVRPVDLGTRDSFSDIAKTIEALFAIDSDINGSSFLKDIEKDS</sequence>
<dbReference type="GO" id="GO:0006018">
    <property type="term" value="P:2-deoxyribose 1-phosphate catabolic process"/>
    <property type="evidence" value="ECO:0007669"/>
    <property type="project" value="UniProtKB-UniRule"/>
</dbReference>
<evidence type="ECO:0000256" key="2">
    <source>
        <dbReference type="ARBA" id="ARBA00022490"/>
    </source>
</evidence>
<feature type="domain" description="Metalloenzyme" evidence="8">
    <location>
        <begin position="4"/>
        <end position="374"/>
    </location>
</feature>
<comment type="pathway">
    <text evidence="6">Carbohydrate degradation; 2-deoxy-D-ribose 1-phosphate degradation; D-glyceraldehyde 3-phosphate and acetaldehyde from 2-deoxy-alpha-D-ribose 1-phosphate: step 1/2.</text>
</comment>
<dbReference type="NCBIfam" id="TIGR01696">
    <property type="entry name" value="deoB"/>
    <property type="match status" value="1"/>
</dbReference>
<dbReference type="EMBL" id="DVND01000160">
    <property type="protein sequence ID" value="HIU48936.1"/>
    <property type="molecule type" value="Genomic_DNA"/>
</dbReference>
<keyword evidence="5 6" id="KW-0413">Isomerase</keyword>
<evidence type="ECO:0000313" key="9">
    <source>
        <dbReference type="EMBL" id="HIU48936.1"/>
    </source>
</evidence>
<dbReference type="GO" id="GO:0000287">
    <property type="term" value="F:magnesium ion binding"/>
    <property type="evidence" value="ECO:0007669"/>
    <property type="project" value="UniProtKB-UniRule"/>
</dbReference>
<comment type="function">
    <text evidence="6">Isomerase that catalyzes the conversion of deoxy-ribose 1-phosphate (dRib-1-P) and ribose 1-phosphate (Rib-1-P) to deoxy-ribose 5-phosphate (dRib-5-P) and ribose 5-phosphate (Rib-5-P), respectively.</text>
</comment>
<evidence type="ECO:0000256" key="1">
    <source>
        <dbReference type="ARBA" id="ARBA00010373"/>
    </source>
</evidence>
<comment type="catalytic activity">
    <reaction evidence="6">
        <text>alpha-D-ribose 1-phosphate = D-ribose 5-phosphate</text>
        <dbReference type="Rhea" id="RHEA:18793"/>
        <dbReference type="ChEBI" id="CHEBI:57720"/>
        <dbReference type="ChEBI" id="CHEBI:78346"/>
        <dbReference type="EC" id="5.4.2.7"/>
    </reaction>
</comment>
<dbReference type="Gene3D" id="3.40.720.10">
    <property type="entry name" value="Alkaline Phosphatase, subunit A"/>
    <property type="match status" value="1"/>
</dbReference>
<dbReference type="GO" id="GO:0030145">
    <property type="term" value="F:manganese ion binding"/>
    <property type="evidence" value="ECO:0007669"/>
    <property type="project" value="UniProtKB-UniRule"/>
</dbReference>
<feature type="binding site" evidence="6">
    <location>
        <position position="288"/>
    </location>
    <ligand>
        <name>Mn(2+)</name>
        <dbReference type="ChEBI" id="CHEBI:29035"/>
        <label>2</label>
    </ligand>
</feature>
<dbReference type="CDD" id="cd16009">
    <property type="entry name" value="PPM"/>
    <property type="match status" value="1"/>
</dbReference>
<dbReference type="InterPro" id="IPR024052">
    <property type="entry name" value="Phosphopentomutase_DeoB_cap_sf"/>
</dbReference>
<reference evidence="9" key="2">
    <citation type="journal article" date="2021" name="PeerJ">
        <title>Extensive microbial diversity within the chicken gut microbiome revealed by metagenomics and culture.</title>
        <authorList>
            <person name="Gilroy R."/>
            <person name="Ravi A."/>
            <person name="Getino M."/>
            <person name="Pursley I."/>
            <person name="Horton D.L."/>
            <person name="Alikhan N.F."/>
            <person name="Baker D."/>
            <person name="Gharbi K."/>
            <person name="Hall N."/>
            <person name="Watson M."/>
            <person name="Adriaenssens E.M."/>
            <person name="Foster-Nyarko E."/>
            <person name="Jarju S."/>
            <person name="Secka A."/>
            <person name="Antonio M."/>
            <person name="Oren A."/>
            <person name="Chaudhuri R.R."/>
            <person name="La Ragione R."/>
            <person name="Hildebrand F."/>
            <person name="Pallen M.J."/>
        </authorList>
    </citation>
    <scope>NUCLEOTIDE SEQUENCE</scope>
    <source>
        <strain evidence="9">ChiSjej4B22-9803</strain>
    </source>
</reference>
<protein>
    <recommendedName>
        <fullName evidence="6 7">Phosphopentomutase</fullName>
        <ecNumber evidence="6 7">5.4.2.7</ecNumber>
    </recommendedName>
    <alternativeName>
        <fullName evidence="6">Phosphodeoxyribomutase</fullName>
    </alternativeName>
</protein>
<keyword evidence="2 6" id="KW-0963">Cytoplasm</keyword>
<evidence type="ECO:0000256" key="4">
    <source>
        <dbReference type="ARBA" id="ARBA00023211"/>
    </source>
</evidence>
<name>A0A9D1S6P6_9FIRM</name>
<feature type="binding site" evidence="6">
    <location>
        <position position="325"/>
    </location>
    <ligand>
        <name>Mn(2+)</name>
        <dbReference type="ChEBI" id="CHEBI:29035"/>
        <label>1</label>
    </ligand>
</feature>
<keyword evidence="3 6" id="KW-0479">Metal-binding</keyword>
<dbReference type="Pfam" id="PF01676">
    <property type="entry name" value="Metalloenzyme"/>
    <property type="match status" value="1"/>
</dbReference>
<dbReference type="PANTHER" id="PTHR21110">
    <property type="entry name" value="PHOSPHOPENTOMUTASE"/>
    <property type="match status" value="1"/>
</dbReference>
<dbReference type="InterPro" id="IPR017850">
    <property type="entry name" value="Alkaline_phosphatase_core_sf"/>
</dbReference>
<dbReference type="EC" id="5.4.2.7" evidence="6 7"/>
<feature type="binding site" evidence="6">
    <location>
        <position position="324"/>
    </location>
    <ligand>
        <name>Mn(2+)</name>
        <dbReference type="ChEBI" id="CHEBI:29035"/>
        <label>1</label>
    </ligand>
</feature>
<comment type="similarity">
    <text evidence="1 6">Belongs to the phosphopentomutase family.</text>
</comment>
<comment type="cofactor">
    <cofactor evidence="6">
        <name>Mn(2+)</name>
        <dbReference type="ChEBI" id="CHEBI:29035"/>
    </cofactor>
    <text evidence="6">Binds 2 manganese ions.</text>
</comment>
<gene>
    <name evidence="6" type="primary">deoB</name>
    <name evidence="9" type="ORF">IAB04_06195</name>
</gene>
<accession>A0A9D1S6P6</accession>
<evidence type="ECO:0000256" key="5">
    <source>
        <dbReference type="ARBA" id="ARBA00023235"/>
    </source>
</evidence>
<dbReference type="InterPro" id="IPR010045">
    <property type="entry name" value="DeoB"/>
</dbReference>
<dbReference type="InterPro" id="IPR006124">
    <property type="entry name" value="Metalloenzyme"/>
</dbReference>
<dbReference type="GO" id="GO:0005829">
    <property type="term" value="C:cytosol"/>
    <property type="evidence" value="ECO:0007669"/>
    <property type="project" value="TreeGrafter"/>
</dbReference>
<dbReference type="HAMAP" id="MF_00740">
    <property type="entry name" value="Phosphopentomut"/>
    <property type="match status" value="1"/>
</dbReference>
<comment type="caution">
    <text evidence="9">The sequence shown here is derived from an EMBL/GenBank/DDBJ whole genome shotgun (WGS) entry which is preliminary data.</text>
</comment>
<dbReference type="Gene3D" id="3.30.70.1250">
    <property type="entry name" value="Phosphopentomutase"/>
    <property type="match status" value="1"/>
</dbReference>
<feature type="binding site" evidence="6">
    <location>
        <position position="12"/>
    </location>
    <ligand>
        <name>Mn(2+)</name>
        <dbReference type="ChEBI" id="CHEBI:29035"/>
        <label>1</label>
    </ligand>
</feature>
<dbReference type="GO" id="GO:0008973">
    <property type="term" value="F:phosphopentomutase activity"/>
    <property type="evidence" value="ECO:0007669"/>
    <property type="project" value="UniProtKB-UniRule"/>
</dbReference>
<dbReference type="SUPFAM" id="SSF53649">
    <property type="entry name" value="Alkaline phosphatase-like"/>
    <property type="match status" value="1"/>
</dbReference>